<dbReference type="Gene3D" id="3.10.490.10">
    <property type="entry name" value="Gamma-glutamyl cyclotransferase-like"/>
    <property type="match status" value="1"/>
</dbReference>
<feature type="binding site" evidence="4">
    <location>
        <position position="170"/>
    </location>
    <ligand>
        <name>substrate</name>
    </ligand>
</feature>
<sequence>MTEQVSHCNPSLSDVNFALSCENVLSKLIRPDQSTIDEILKHDTHDKPEIILSDGRKFVWYFAIGSMINPISLYLRNIIPLISYPAKCRNHKIVFREPSGMADIEGYPEGEFHGVVHLLSDEQMSRLDAMEPTYHRIVVNSINYQEQTHLVYIYKMNIENQPTCLPRERYLDIITKGCEYYKVQPEYINRLKYEQAVIPRRQPHTFQSFTNIPEDVFYSVEELTRHNGNDPTLPLWLSINGKILEYSGLPPVDHPEYEFQKRIYTFAISRLGGREVTQIMAKVFYEPLYVIPSNEKDLCEQHRAHIEDDLYCRINNNQNKSYWKPIGRLRVSDSSL</sequence>
<dbReference type="GO" id="GO:0003839">
    <property type="term" value="F:gamma-glutamylcyclotransferase activity"/>
    <property type="evidence" value="ECO:0007669"/>
    <property type="project" value="UniProtKB-EC"/>
</dbReference>
<dbReference type="Proteomes" id="UP000663864">
    <property type="component" value="Unassembled WGS sequence"/>
</dbReference>
<keyword evidence="2" id="KW-0456">Lyase</keyword>
<dbReference type="SUPFAM" id="SSF110857">
    <property type="entry name" value="Gamma-glutamyl cyclotransferase-like"/>
    <property type="match status" value="1"/>
</dbReference>
<dbReference type="PANTHER" id="PTHR12935:SF0">
    <property type="entry name" value="GAMMA-GLUTAMYLCYCLOTRANSFERASE"/>
    <property type="match status" value="1"/>
</dbReference>
<gene>
    <name evidence="5" type="ORF">ZHD862_LOCUS34589</name>
</gene>
<organism evidence="5 6">
    <name type="scientific">Rotaria sordida</name>
    <dbReference type="NCBI Taxonomy" id="392033"/>
    <lineage>
        <taxon>Eukaryota</taxon>
        <taxon>Metazoa</taxon>
        <taxon>Spiralia</taxon>
        <taxon>Gnathifera</taxon>
        <taxon>Rotifera</taxon>
        <taxon>Eurotatoria</taxon>
        <taxon>Bdelloidea</taxon>
        <taxon>Philodinida</taxon>
        <taxon>Philodinidae</taxon>
        <taxon>Rotaria</taxon>
    </lineage>
</organism>
<accession>A0A815NRI4</accession>
<evidence type="ECO:0000256" key="2">
    <source>
        <dbReference type="ARBA" id="ARBA00023239"/>
    </source>
</evidence>
<name>A0A815NRI4_9BILA</name>
<reference evidence="5" key="1">
    <citation type="submission" date="2021-02" db="EMBL/GenBank/DDBJ databases">
        <authorList>
            <person name="Nowell W R."/>
        </authorList>
    </citation>
    <scope>NUCLEOTIDE SEQUENCE</scope>
</reference>
<dbReference type="InterPro" id="IPR017939">
    <property type="entry name" value="G-Glutamylcylcotransferase"/>
</dbReference>
<dbReference type="SUPFAM" id="SSF55856">
    <property type="entry name" value="Cytochrome b5-like heme/steroid binding domain"/>
    <property type="match status" value="1"/>
</dbReference>
<dbReference type="InterPro" id="IPR036568">
    <property type="entry name" value="GGCT-like_sf"/>
</dbReference>
<dbReference type="PANTHER" id="PTHR12935">
    <property type="entry name" value="GAMMA-GLUTAMYLCYCLOTRANSFERASE"/>
    <property type="match status" value="1"/>
</dbReference>
<dbReference type="AlphaFoldDB" id="A0A815NRI4"/>
<dbReference type="InterPro" id="IPR013024">
    <property type="entry name" value="GGCT-like"/>
</dbReference>
<feature type="binding site" evidence="4">
    <location>
        <begin position="61"/>
        <end position="66"/>
    </location>
    <ligand>
        <name>substrate</name>
    </ligand>
</feature>
<proteinExistence type="predicted"/>
<dbReference type="CDD" id="cd06661">
    <property type="entry name" value="GGCT_like"/>
    <property type="match status" value="1"/>
</dbReference>
<evidence type="ECO:0000313" key="5">
    <source>
        <dbReference type="EMBL" id="CAF1435743.1"/>
    </source>
</evidence>
<evidence type="ECO:0000256" key="1">
    <source>
        <dbReference type="ARBA" id="ARBA00012346"/>
    </source>
</evidence>
<protein>
    <recommendedName>
        <fullName evidence="1">gamma-glutamylcyclotransferase</fullName>
        <ecNumber evidence="1">4.3.2.9</ecNumber>
    </recommendedName>
</protein>
<evidence type="ECO:0000256" key="3">
    <source>
        <dbReference type="PIRSR" id="PIRSR617939-1"/>
    </source>
</evidence>
<feature type="active site" description="Proton acceptor" evidence="3">
    <location>
        <position position="131"/>
    </location>
</feature>
<dbReference type="EC" id="4.3.2.9" evidence="1"/>
<dbReference type="InterPro" id="IPR036400">
    <property type="entry name" value="Cyt_B5-like_heme/steroid_sf"/>
</dbReference>
<dbReference type="EMBL" id="CAJNOT010004534">
    <property type="protein sequence ID" value="CAF1435743.1"/>
    <property type="molecule type" value="Genomic_DNA"/>
</dbReference>
<evidence type="ECO:0000256" key="4">
    <source>
        <dbReference type="PIRSR" id="PIRSR617939-2"/>
    </source>
</evidence>
<evidence type="ECO:0000313" key="6">
    <source>
        <dbReference type="Proteomes" id="UP000663864"/>
    </source>
</evidence>
<comment type="caution">
    <text evidence="5">The sequence shown here is derived from an EMBL/GenBank/DDBJ whole genome shotgun (WGS) entry which is preliminary data.</text>
</comment>